<evidence type="ECO:0000313" key="1">
    <source>
        <dbReference type="EMBL" id="KAJ3477997.1"/>
    </source>
</evidence>
<sequence length="127" mass="14199">MRQYPSSMNKETERRWLRAEVDIVRERRKSTRQIEAQAMVAAPSMESAVRSHTALHGVIAFKTITLSFKLPLMSTHSTSLNVMLSAHRVFSQLLRIGESQSHARLLTVGLSHRLPSSKASASHSPPP</sequence>
<protein>
    <submittedName>
        <fullName evidence="1">Uncharacterized protein</fullName>
    </submittedName>
</protein>
<keyword evidence="2" id="KW-1185">Reference proteome</keyword>
<organism evidence="1 2">
    <name type="scientific">Meripilus lineatus</name>
    <dbReference type="NCBI Taxonomy" id="2056292"/>
    <lineage>
        <taxon>Eukaryota</taxon>
        <taxon>Fungi</taxon>
        <taxon>Dikarya</taxon>
        <taxon>Basidiomycota</taxon>
        <taxon>Agaricomycotina</taxon>
        <taxon>Agaricomycetes</taxon>
        <taxon>Polyporales</taxon>
        <taxon>Meripilaceae</taxon>
        <taxon>Meripilus</taxon>
    </lineage>
</organism>
<dbReference type="AlphaFoldDB" id="A0AAD5UYT6"/>
<evidence type="ECO:0000313" key="2">
    <source>
        <dbReference type="Proteomes" id="UP001212997"/>
    </source>
</evidence>
<accession>A0AAD5UYT6</accession>
<proteinExistence type="predicted"/>
<dbReference type="EMBL" id="JANAWD010000546">
    <property type="protein sequence ID" value="KAJ3477997.1"/>
    <property type="molecule type" value="Genomic_DNA"/>
</dbReference>
<dbReference type="Proteomes" id="UP001212997">
    <property type="component" value="Unassembled WGS sequence"/>
</dbReference>
<comment type="caution">
    <text evidence="1">The sequence shown here is derived from an EMBL/GenBank/DDBJ whole genome shotgun (WGS) entry which is preliminary data.</text>
</comment>
<reference evidence="1" key="1">
    <citation type="submission" date="2022-07" db="EMBL/GenBank/DDBJ databases">
        <title>Genome Sequence of Physisporinus lineatus.</title>
        <authorList>
            <person name="Buettner E."/>
        </authorList>
    </citation>
    <scope>NUCLEOTIDE SEQUENCE</scope>
    <source>
        <strain evidence="1">VT162</strain>
    </source>
</reference>
<name>A0AAD5UYT6_9APHY</name>
<gene>
    <name evidence="1" type="ORF">NLI96_g10068</name>
</gene>